<dbReference type="Gene3D" id="2.60.490.10">
    <property type="entry name" value="atp-gated p2x4 ion channel domain"/>
    <property type="match status" value="1"/>
</dbReference>
<comment type="subcellular location">
    <subcellularLocation>
        <location evidence="1">Endomembrane system</location>
    </subcellularLocation>
</comment>
<keyword evidence="6" id="KW-0406">Ion transport</keyword>
<evidence type="ECO:0000256" key="4">
    <source>
        <dbReference type="ARBA" id="ARBA00022692"/>
    </source>
</evidence>
<keyword evidence="8" id="KW-1071">Ligand-gated ion channel</keyword>
<dbReference type="PANTHER" id="PTHR10125:SF31">
    <property type="entry name" value="P2X RECEPTOR E"/>
    <property type="match status" value="1"/>
</dbReference>
<sequence>MRYLTEYKTPKFVLIHSVRYAVLLRIIQVVIFTYSTLYLLIYRKGYQIHDTTVISSVTLKAKGIGQVGMPPNKTIIMDVADYVIPPSENDAIFIMSNFIQTNQKQSICPESIRLKQAICINDDMCSNQPFIPAMNGRWTGRCLFTPEKNIVNQTGAAIKSSTGLCEYAGWCPPEDGDSSSMYVQGVPKFTIFIKTFIEFPLFGIKTKNMVDNLKPCVFDSVYNKDCPIFTIDYMLKEAEYDITERDLMLRYGGVINIKLHWNCNLDRNVKLCKPEYTFTRLDVPFREKPFSVGFNFRYTSTWKQNEEHFRTLTKAYGLRFIITVSGNAGKFNFITLTLNIGSLIGIFGIATFVSDVIVLYISKKAGVYRNYVFEKVHLKPKFDEVKDHVELQVEKNEDQLLNDASNMNT</sequence>
<dbReference type="InterPro" id="IPR001429">
    <property type="entry name" value="P2X_purnocptor"/>
</dbReference>
<keyword evidence="9" id="KW-0407">Ion channel</keyword>
<protein>
    <recommendedName>
        <fullName evidence="15">P2X purinoceptor</fullName>
    </recommendedName>
</protein>
<evidence type="ECO:0008006" key="15">
    <source>
        <dbReference type="Google" id="ProtNLM"/>
    </source>
</evidence>
<comment type="caution">
    <text evidence="11">The sequence shown here is derived from an EMBL/GenBank/DDBJ whole genome shotgun (WGS) entry which is preliminary data.</text>
</comment>
<dbReference type="PANTHER" id="PTHR10125">
    <property type="entry name" value="P2X PURINOCEPTOR"/>
    <property type="match status" value="1"/>
</dbReference>
<dbReference type="GO" id="GO:0012505">
    <property type="term" value="C:endomembrane system"/>
    <property type="evidence" value="ECO:0007669"/>
    <property type="project" value="UniProtKB-SubCell"/>
</dbReference>
<keyword evidence="3" id="KW-0813">Transport</keyword>
<keyword evidence="5 10" id="KW-1133">Transmembrane helix</keyword>
<dbReference type="EMBL" id="CAJNOH010000129">
    <property type="protein sequence ID" value="CAF0893724.1"/>
    <property type="molecule type" value="Genomic_DNA"/>
</dbReference>
<evidence type="ECO:0000256" key="5">
    <source>
        <dbReference type="ARBA" id="ARBA00022989"/>
    </source>
</evidence>
<dbReference type="GO" id="GO:0033198">
    <property type="term" value="P:response to ATP"/>
    <property type="evidence" value="ECO:0007669"/>
    <property type="project" value="InterPro"/>
</dbReference>
<dbReference type="GO" id="GO:0098794">
    <property type="term" value="C:postsynapse"/>
    <property type="evidence" value="ECO:0007669"/>
    <property type="project" value="GOC"/>
</dbReference>
<dbReference type="Proteomes" id="UP000663870">
    <property type="component" value="Unassembled WGS sequence"/>
</dbReference>
<evidence type="ECO:0000313" key="12">
    <source>
        <dbReference type="EMBL" id="CAF1146985.1"/>
    </source>
</evidence>
<dbReference type="GO" id="GO:0004931">
    <property type="term" value="F:extracellularly ATP-gated monoatomic cation channel activity"/>
    <property type="evidence" value="ECO:0007669"/>
    <property type="project" value="InterPro"/>
</dbReference>
<evidence type="ECO:0000313" key="11">
    <source>
        <dbReference type="EMBL" id="CAF0893724.1"/>
    </source>
</evidence>
<dbReference type="InterPro" id="IPR027309">
    <property type="entry name" value="P2X_extracellular_dom_sf"/>
</dbReference>
<accession>A0A813Z4Q2</accession>
<dbReference type="PRINTS" id="PR01307">
    <property type="entry name" value="P2XRECEPTOR"/>
</dbReference>
<feature type="transmembrane region" description="Helical" evidence="10">
    <location>
        <begin position="20"/>
        <end position="41"/>
    </location>
</feature>
<evidence type="ECO:0000313" key="13">
    <source>
        <dbReference type="Proteomes" id="UP000663854"/>
    </source>
</evidence>
<proteinExistence type="inferred from homology"/>
<organism evidence="11 13">
    <name type="scientific">Rotaria sordida</name>
    <dbReference type="NCBI Taxonomy" id="392033"/>
    <lineage>
        <taxon>Eukaryota</taxon>
        <taxon>Metazoa</taxon>
        <taxon>Spiralia</taxon>
        <taxon>Gnathifera</taxon>
        <taxon>Rotifera</taxon>
        <taxon>Eurotatoria</taxon>
        <taxon>Bdelloidea</taxon>
        <taxon>Philodinida</taxon>
        <taxon>Philodinidae</taxon>
        <taxon>Rotaria</taxon>
    </lineage>
</organism>
<dbReference type="Gene3D" id="1.10.287.940">
    <property type="entry name" value="atp-gated p2x4 ion channel"/>
    <property type="match status" value="1"/>
</dbReference>
<evidence type="ECO:0000256" key="10">
    <source>
        <dbReference type="SAM" id="Phobius"/>
    </source>
</evidence>
<dbReference type="AlphaFoldDB" id="A0A813Z4Q2"/>
<name>A0A813Z4Q2_9BILA</name>
<comment type="similarity">
    <text evidence="2">Belongs to the P2X receptor family.</text>
</comment>
<dbReference type="GO" id="GO:0070588">
    <property type="term" value="P:calcium ion transmembrane transport"/>
    <property type="evidence" value="ECO:0007669"/>
    <property type="project" value="TreeGrafter"/>
</dbReference>
<evidence type="ECO:0000313" key="14">
    <source>
        <dbReference type="Proteomes" id="UP000663870"/>
    </source>
</evidence>
<evidence type="ECO:0000256" key="6">
    <source>
        <dbReference type="ARBA" id="ARBA00023065"/>
    </source>
</evidence>
<dbReference type="NCBIfam" id="TIGR00863">
    <property type="entry name" value="P2X"/>
    <property type="match status" value="1"/>
</dbReference>
<dbReference type="GO" id="GO:0005886">
    <property type="term" value="C:plasma membrane"/>
    <property type="evidence" value="ECO:0007669"/>
    <property type="project" value="InterPro"/>
</dbReference>
<evidence type="ECO:0000256" key="2">
    <source>
        <dbReference type="ARBA" id="ARBA00009848"/>
    </source>
</evidence>
<evidence type="ECO:0000256" key="7">
    <source>
        <dbReference type="ARBA" id="ARBA00023136"/>
    </source>
</evidence>
<evidence type="ECO:0000256" key="8">
    <source>
        <dbReference type="ARBA" id="ARBA00023286"/>
    </source>
</evidence>
<dbReference type="GO" id="GO:0001614">
    <property type="term" value="F:purinergic nucleotide receptor activity"/>
    <property type="evidence" value="ECO:0007669"/>
    <property type="project" value="InterPro"/>
</dbReference>
<gene>
    <name evidence="12" type="ORF">JXQ802_LOCUS21523</name>
    <name evidence="11" type="ORF">PYM288_LOCUS9157</name>
</gene>
<dbReference type="InterPro" id="IPR059116">
    <property type="entry name" value="P2X_receptor"/>
</dbReference>
<keyword evidence="7 10" id="KW-0472">Membrane</keyword>
<feature type="transmembrane region" description="Helical" evidence="10">
    <location>
        <begin position="340"/>
        <end position="361"/>
    </location>
</feature>
<evidence type="ECO:0000256" key="1">
    <source>
        <dbReference type="ARBA" id="ARBA00004308"/>
    </source>
</evidence>
<dbReference type="Pfam" id="PF00864">
    <property type="entry name" value="P2X_receptor"/>
    <property type="match status" value="1"/>
</dbReference>
<dbReference type="EMBL" id="CAJNOL010000635">
    <property type="protein sequence ID" value="CAF1146985.1"/>
    <property type="molecule type" value="Genomic_DNA"/>
</dbReference>
<reference evidence="11" key="1">
    <citation type="submission" date="2021-02" db="EMBL/GenBank/DDBJ databases">
        <authorList>
            <person name="Nowell W R."/>
        </authorList>
    </citation>
    <scope>NUCLEOTIDE SEQUENCE</scope>
</reference>
<evidence type="ECO:0000256" key="9">
    <source>
        <dbReference type="ARBA" id="ARBA00023303"/>
    </source>
</evidence>
<keyword evidence="4 10" id="KW-0812">Transmembrane</keyword>
<evidence type="ECO:0000256" key="3">
    <source>
        <dbReference type="ARBA" id="ARBA00022448"/>
    </source>
</evidence>
<dbReference type="Proteomes" id="UP000663854">
    <property type="component" value="Unassembled WGS sequence"/>
</dbReference>
<keyword evidence="14" id="KW-1185">Reference proteome</keyword>